<evidence type="ECO:0000313" key="2">
    <source>
        <dbReference type="Proteomes" id="UP001632037"/>
    </source>
</evidence>
<organism evidence="1 2">
    <name type="scientific">Phytophthora oleae</name>
    <dbReference type="NCBI Taxonomy" id="2107226"/>
    <lineage>
        <taxon>Eukaryota</taxon>
        <taxon>Sar</taxon>
        <taxon>Stramenopiles</taxon>
        <taxon>Oomycota</taxon>
        <taxon>Peronosporomycetes</taxon>
        <taxon>Peronosporales</taxon>
        <taxon>Peronosporaceae</taxon>
        <taxon>Phytophthora</taxon>
    </lineage>
</organism>
<dbReference type="EMBL" id="JBIMZQ010000004">
    <property type="protein sequence ID" value="KAL3671828.1"/>
    <property type="molecule type" value="Genomic_DNA"/>
</dbReference>
<keyword evidence="2" id="KW-1185">Reference proteome</keyword>
<dbReference type="AlphaFoldDB" id="A0ABD3FYK7"/>
<evidence type="ECO:0000313" key="1">
    <source>
        <dbReference type="EMBL" id="KAL3671828.1"/>
    </source>
</evidence>
<accession>A0ABD3FYK7</accession>
<name>A0ABD3FYK7_9STRA</name>
<proteinExistence type="predicted"/>
<protein>
    <submittedName>
        <fullName evidence="1">Uncharacterized protein</fullName>
    </submittedName>
</protein>
<reference evidence="1 2" key="1">
    <citation type="submission" date="2024-09" db="EMBL/GenBank/DDBJ databases">
        <title>Genome sequencing and assembly of Phytophthora oleae, isolate VK10A, causative agent of rot of olive drupes.</title>
        <authorList>
            <person name="Conti Taguali S."/>
            <person name="Riolo M."/>
            <person name="La Spada F."/>
            <person name="Cacciola S.O."/>
            <person name="Dionisio G."/>
        </authorList>
    </citation>
    <scope>NUCLEOTIDE SEQUENCE [LARGE SCALE GENOMIC DNA]</scope>
    <source>
        <strain evidence="1 2">VK10A</strain>
    </source>
</reference>
<sequence length="150" mass="16881">MKTIKTHFCIDDEQVTKVAAHLVKITFGHPRSLIAAFDNCQSYNELLEYEGSEESHGIVWATFSECIKSYPEPVKLMMSQAMNSEPVNLTNVWRGHGQKEILYDSVANGLGIAWEGTVDEATLYMPSYHLQLILGNLYSLSDYLTVNFNG</sequence>
<gene>
    <name evidence="1" type="ORF">V7S43_002497</name>
</gene>
<comment type="caution">
    <text evidence="1">The sequence shown here is derived from an EMBL/GenBank/DDBJ whole genome shotgun (WGS) entry which is preliminary data.</text>
</comment>
<dbReference type="Proteomes" id="UP001632037">
    <property type="component" value="Unassembled WGS sequence"/>
</dbReference>